<protein>
    <recommendedName>
        <fullName evidence="4">FHA domain-containing protein</fullName>
    </recommendedName>
</protein>
<evidence type="ECO:0008006" key="4">
    <source>
        <dbReference type="Google" id="ProtNLM"/>
    </source>
</evidence>
<accession>A0ABS8VJ57</accession>
<evidence type="ECO:0000313" key="3">
    <source>
        <dbReference type="Proteomes" id="UP000823775"/>
    </source>
</evidence>
<gene>
    <name evidence="2" type="ORF">HAX54_037988</name>
</gene>
<dbReference type="EMBL" id="JACEIK010005150">
    <property type="protein sequence ID" value="MCE0480836.1"/>
    <property type="molecule type" value="Genomic_DNA"/>
</dbReference>
<feature type="non-terminal residue" evidence="2">
    <location>
        <position position="77"/>
    </location>
</feature>
<keyword evidence="3" id="KW-1185">Reference proteome</keyword>
<name>A0ABS8VJ57_DATST</name>
<evidence type="ECO:0000256" key="1">
    <source>
        <dbReference type="SAM" id="MobiDB-lite"/>
    </source>
</evidence>
<feature type="non-terminal residue" evidence="2">
    <location>
        <position position="1"/>
    </location>
</feature>
<sequence length="77" mass="8771">KKREASAIESTNEPLVARRKNPRRDHRSATDPPQELIIGKSESKHERINAKDFILLDGWATGIHVRVEGNNFGHKDM</sequence>
<organism evidence="2 3">
    <name type="scientific">Datura stramonium</name>
    <name type="common">Jimsonweed</name>
    <name type="synonym">Common thornapple</name>
    <dbReference type="NCBI Taxonomy" id="4076"/>
    <lineage>
        <taxon>Eukaryota</taxon>
        <taxon>Viridiplantae</taxon>
        <taxon>Streptophyta</taxon>
        <taxon>Embryophyta</taxon>
        <taxon>Tracheophyta</taxon>
        <taxon>Spermatophyta</taxon>
        <taxon>Magnoliopsida</taxon>
        <taxon>eudicotyledons</taxon>
        <taxon>Gunneridae</taxon>
        <taxon>Pentapetalae</taxon>
        <taxon>asterids</taxon>
        <taxon>lamiids</taxon>
        <taxon>Solanales</taxon>
        <taxon>Solanaceae</taxon>
        <taxon>Solanoideae</taxon>
        <taxon>Datureae</taxon>
        <taxon>Datura</taxon>
    </lineage>
</organism>
<dbReference type="Proteomes" id="UP000823775">
    <property type="component" value="Unassembled WGS sequence"/>
</dbReference>
<feature type="compositionally biased region" description="Basic residues" evidence="1">
    <location>
        <begin position="17"/>
        <end position="26"/>
    </location>
</feature>
<proteinExistence type="predicted"/>
<feature type="region of interest" description="Disordered" evidence="1">
    <location>
        <begin position="1"/>
        <end position="43"/>
    </location>
</feature>
<reference evidence="2 3" key="1">
    <citation type="journal article" date="2021" name="BMC Genomics">
        <title>Datura genome reveals duplications of psychoactive alkaloid biosynthetic genes and high mutation rate following tissue culture.</title>
        <authorList>
            <person name="Rajewski A."/>
            <person name="Carter-House D."/>
            <person name="Stajich J."/>
            <person name="Litt A."/>
        </authorList>
    </citation>
    <scope>NUCLEOTIDE SEQUENCE [LARGE SCALE GENOMIC DNA]</scope>
    <source>
        <strain evidence="2">AR-01</strain>
    </source>
</reference>
<comment type="caution">
    <text evidence="2">The sequence shown here is derived from an EMBL/GenBank/DDBJ whole genome shotgun (WGS) entry which is preliminary data.</text>
</comment>
<evidence type="ECO:0000313" key="2">
    <source>
        <dbReference type="EMBL" id="MCE0480836.1"/>
    </source>
</evidence>